<reference evidence="1" key="1">
    <citation type="submission" date="2016-11" db="EMBL/GenBank/DDBJ databases">
        <authorList>
            <person name="Varghese N."/>
            <person name="Submissions S."/>
        </authorList>
    </citation>
    <scope>NUCLEOTIDE SEQUENCE [LARGE SCALE GENOMIC DNA]</scope>
    <source>
        <strain evidence="1">DSM 16785</strain>
    </source>
</reference>
<evidence type="ECO:0000313" key="1">
    <source>
        <dbReference type="EMBL" id="SHF07462.1"/>
    </source>
</evidence>
<proteinExistence type="predicted"/>
<dbReference type="STRING" id="1122195.SAMN02745164_01730"/>
<name>A0A1M4YPM1_MARH1</name>
<evidence type="ECO:0000313" key="2">
    <source>
        <dbReference type="Proteomes" id="UP000184334"/>
    </source>
</evidence>
<comment type="caution">
    <text evidence="1">The sequence shown here is derived from an EMBL/GenBank/DDBJ whole genome shotgun (WGS) entry which is preliminary data.</text>
</comment>
<dbReference type="EMBL" id="FQUI01000032">
    <property type="protein sequence ID" value="SHF07462.1"/>
    <property type="molecule type" value="Genomic_DNA"/>
</dbReference>
<organism evidence="1 2">
    <name type="scientific">Marinitoga hydrogenitolerans (strain DSM 16785 / JCM 12826 / AT1271)</name>
    <dbReference type="NCBI Taxonomy" id="1122195"/>
    <lineage>
        <taxon>Bacteria</taxon>
        <taxon>Thermotogati</taxon>
        <taxon>Thermotogota</taxon>
        <taxon>Thermotogae</taxon>
        <taxon>Petrotogales</taxon>
        <taxon>Petrotogaceae</taxon>
        <taxon>Marinitoga</taxon>
    </lineage>
</organism>
<gene>
    <name evidence="1" type="ORF">SAMN02745164_01730</name>
</gene>
<dbReference type="PROSITE" id="PS51257">
    <property type="entry name" value="PROKAR_LIPOPROTEIN"/>
    <property type="match status" value="1"/>
</dbReference>
<dbReference type="OrthoDB" id="46797at2"/>
<sequence length="349" mass="40951">MKRIVILLLFLTIIFSSCIRLPKVEDTNFSDLTNAQKELLIRLIATGYNRGGNYTFEKLIELANENGYGYDDNVLEFYKYFIGEINYTTKTKNLEDVPNYDPVIKNYIKNITEEHFKNDSSNLFLIDYYDEKLPSNSNKLYPALNPIRKTKYEKRENLINKLYSKITEYYNSSSTFKAWFDYYYPDKSLSENDLKNFSEYLVDIAYTYLNSNIELNRLKYTSSDLYPKKIKLNDIPVELILAIIMQESRFFPGSFRAEISNGNIYALSFGLTHVLIDADFLDISNNNIDIGDGNKGESNFDLISYFYLGNNRNEETYFSDWDLITIRGSILYSAIYLDMLYQKLIKYIK</sequence>
<keyword evidence="2" id="KW-1185">Reference proteome</keyword>
<dbReference type="AlphaFoldDB" id="A0A1M4YPM1"/>
<protein>
    <submittedName>
        <fullName evidence="1">Uncharacterized protein</fullName>
    </submittedName>
</protein>
<accession>A0A1M4YPM1</accession>
<dbReference type="Proteomes" id="UP000184334">
    <property type="component" value="Unassembled WGS sequence"/>
</dbReference>
<dbReference type="RefSeq" id="WP_072865440.1">
    <property type="nucleotide sequence ID" value="NZ_FQUI01000032.1"/>
</dbReference>